<accession>A0A8S1QV91</accession>
<feature type="domain" description="G" evidence="1">
    <location>
        <begin position="3"/>
        <end position="114"/>
    </location>
</feature>
<dbReference type="OrthoDB" id="8954335at2759"/>
<reference evidence="2" key="1">
    <citation type="submission" date="2021-01" db="EMBL/GenBank/DDBJ databases">
        <authorList>
            <consortium name="Genoscope - CEA"/>
            <person name="William W."/>
        </authorList>
    </citation>
    <scope>NUCLEOTIDE SEQUENCE</scope>
</reference>
<organism evidence="2 3">
    <name type="scientific">Paramecium sonneborni</name>
    <dbReference type="NCBI Taxonomy" id="65129"/>
    <lineage>
        <taxon>Eukaryota</taxon>
        <taxon>Sar</taxon>
        <taxon>Alveolata</taxon>
        <taxon>Ciliophora</taxon>
        <taxon>Intramacronucleata</taxon>
        <taxon>Oligohymenophorea</taxon>
        <taxon>Peniculida</taxon>
        <taxon>Parameciidae</taxon>
        <taxon>Paramecium</taxon>
    </lineage>
</organism>
<sequence>MPQIVLIGKIGSGKTTLYNKITGSNEKVQQGGRSVTLAAFQKNSIYGRGFTVLDTPGIGAQDDKMKCYGGILAALSEGPLNRIMIVENHARVDYIVKEIKERTKVFARYKPMITAVITCFDFSENPQNDKEFIINNLAKLNIRSVMFVGIKDSGISICQQIDQILLKSVQQQVELLDSEYLTHFDLNDYEDKDGQFQYQLECDSEDSLREFRKVFNIIQQTITEFPNTEPDLSNKLQALIQFTKSQTEAIVNKFLKKNDHIYQKLLAKENEFAMYLVHNQLKKELANDIEKIVKLTQKKLQSNAQHCFNYIKKCNFCNAIWLKVDGCEGLTYCGSVSNTDILQKQEEAPQQYDVKIVGIKIILEVNLLYLKRVAEIQKIAIKEIVYIKALVAQKAQKQKRNVFRAQSGKTITLGEFGCGQLINWNTMIPLNEGELNELVDPGLIDYYRIQDDEVSRKMHLYKQALISKLEKEINLQKNHLKNQKKIL</sequence>
<evidence type="ECO:0000313" key="3">
    <source>
        <dbReference type="Proteomes" id="UP000692954"/>
    </source>
</evidence>
<dbReference type="Pfam" id="PF01926">
    <property type="entry name" value="MMR_HSR1"/>
    <property type="match status" value="1"/>
</dbReference>
<dbReference type="AlphaFoldDB" id="A0A8S1QV91"/>
<evidence type="ECO:0000259" key="1">
    <source>
        <dbReference type="Pfam" id="PF01926"/>
    </source>
</evidence>
<name>A0A8S1QV91_9CILI</name>
<dbReference type="GO" id="GO:0005525">
    <property type="term" value="F:GTP binding"/>
    <property type="evidence" value="ECO:0007669"/>
    <property type="project" value="InterPro"/>
</dbReference>
<keyword evidence="3" id="KW-1185">Reference proteome</keyword>
<proteinExistence type="predicted"/>
<dbReference type="Proteomes" id="UP000692954">
    <property type="component" value="Unassembled WGS sequence"/>
</dbReference>
<comment type="caution">
    <text evidence="2">The sequence shown here is derived from an EMBL/GenBank/DDBJ whole genome shotgun (WGS) entry which is preliminary data.</text>
</comment>
<dbReference type="EMBL" id="CAJJDN010000118">
    <property type="protein sequence ID" value="CAD8118835.1"/>
    <property type="molecule type" value="Genomic_DNA"/>
</dbReference>
<protein>
    <recommendedName>
        <fullName evidence="1">G domain-containing protein</fullName>
    </recommendedName>
</protein>
<dbReference type="InterPro" id="IPR006073">
    <property type="entry name" value="GTP-bd"/>
</dbReference>
<evidence type="ECO:0000313" key="2">
    <source>
        <dbReference type="EMBL" id="CAD8118835.1"/>
    </source>
</evidence>
<gene>
    <name evidence="2" type="ORF">PSON_ATCC_30995.1.T1180190</name>
</gene>